<keyword evidence="6 10" id="KW-0378">Hydrolase</keyword>
<comment type="cofactor">
    <cofactor evidence="1 10">
        <name>Mg(2+)</name>
        <dbReference type="ChEBI" id="CHEBI:18420"/>
    </cofactor>
</comment>
<dbReference type="GO" id="GO:0004521">
    <property type="term" value="F:RNA endonuclease activity"/>
    <property type="evidence" value="ECO:0007669"/>
    <property type="project" value="TreeGrafter"/>
</dbReference>
<evidence type="ECO:0000256" key="6">
    <source>
        <dbReference type="ARBA" id="ARBA00022801"/>
    </source>
</evidence>
<feature type="binding site" evidence="9">
    <location>
        <position position="171"/>
    </location>
    <ligand>
        <name>Mg(2+)</name>
        <dbReference type="ChEBI" id="CHEBI:18420"/>
        <note>catalytic</note>
    </ligand>
</feature>
<dbReference type="EC" id="3.1.30.-" evidence="10"/>
<dbReference type="InterPro" id="IPR044925">
    <property type="entry name" value="His-Me_finger_sf"/>
</dbReference>
<feature type="transmembrane region" description="Helical" evidence="11">
    <location>
        <begin position="7"/>
        <end position="28"/>
    </location>
</feature>
<name>A0A9N9N6G1_9GLOM</name>
<keyword evidence="5 10" id="KW-0255">Endonuclease</keyword>
<dbReference type="CDD" id="cd00091">
    <property type="entry name" value="NUC"/>
    <property type="match status" value="1"/>
</dbReference>
<dbReference type="EMBL" id="CAJVPV010018301">
    <property type="protein sequence ID" value="CAG8706476.1"/>
    <property type="molecule type" value="Genomic_DNA"/>
</dbReference>
<dbReference type="SMART" id="SM00477">
    <property type="entry name" value="NUC"/>
    <property type="match status" value="1"/>
</dbReference>
<gene>
    <name evidence="14" type="ORF">AMORRO_LOCUS12440</name>
</gene>
<evidence type="ECO:0000256" key="7">
    <source>
        <dbReference type="ARBA" id="ARBA00022842"/>
    </source>
</evidence>
<dbReference type="Pfam" id="PF01223">
    <property type="entry name" value="Endonuclease_NS"/>
    <property type="match status" value="2"/>
</dbReference>
<keyword evidence="11" id="KW-1133">Transmembrane helix</keyword>
<evidence type="ECO:0000313" key="15">
    <source>
        <dbReference type="Proteomes" id="UP000789342"/>
    </source>
</evidence>
<protein>
    <recommendedName>
        <fullName evidence="10">Endonuclease</fullName>
        <ecNumber evidence="10">3.1.30.-</ecNumber>
    </recommendedName>
</protein>
<keyword evidence="4 9" id="KW-0479">Metal-binding</keyword>
<sequence>MVASRRMLERVSLVIGGAALGIFSTLYYRQTSLPVRLPEKGISPSESTPPESKPLPFDPPFKLPEPIDQQFSRKAYIVSYDRRLRHPNLALEHITKESLKRSEGVDRSKSYFREDLDIKPEIFRANLKDYFKSGYDRGHMVPAADIKTSQEALDQTFLLTNIAPQTGTGFNRDFIGNHVAVPTHFYKIILATKDDENSPDGKLHALGSFLLPNEYISSDQPLDKYFVLLENIEKVTGLEFFRGLDKNSTIDLCKVVKCQQLVANPKYVKEELRNLQIEQKA</sequence>
<dbReference type="Gene3D" id="3.40.570.10">
    <property type="entry name" value="Extracellular Endonuclease, subunit A"/>
    <property type="match status" value="2"/>
</dbReference>
<comment type="similarity">
    <text evidence="2 10">Belongs to the DNA/RNA non-specific endonuclease family.</text>
</comment>
<organism evidence="14 15">
    <name type="scientific">Acaulospora morrowiae</name>
    <dbReference type="NCBI Taxonomy" id="94023"/>
    <lineage>
        <taxon>Eukaryota</taxon>
        <taxon>Fungi</taxon>
        <taxon>Fungi incertae sedis</taxon>
        <taxon>Mucoromycota</taxon>
        <taxon>Glomeromycotina</taxon>
        <taxon>Glomeromycetes</taxon>
        <taxon>Diversisporales</taxon>
        <taxon>Acaulosporaceae</taxon>
        <taxon>Acaulospora</taxon>
    </lineage>
</organism>
<dbReference type="GO" id="GO:0006309">
    <property type="term" value="P:apoptotic DNA fragmentation"/>
    <property type="evidence" value="ECO:0007669"/>
    <property type="project" value="TreeGrafter"/>
</dbReference>
<dbReference type="GO" id="GO:0003676">
    <property type="term" value="F:nucleic acid binding"/>
    <property type="evidence" value="ECO:0007669"/>
    <property type="project" value="InterPro"/>
</dbReference>
<dbReference type="PROSITE" id="PS01070">
    <property type="entry name" value="NUCLEASE_NON_SPEC"/>
    <property type="match status" value="1"/>
</dbReference>
<dbReference type="PANTHER" id="PTHR13966">
    <property type="entry name" value="ENDONUCLEASE RELATED"/>
    <property type="match status" value="1"/>
</dbReference>
<keyword evidence="7" id="KW-0460">Magnesium</keyword>
<evidence type="ECO:0000256" key="10">
    <source>
        <dbReference type="RuleBase" id="RU366055"/>
    </source>
</evidence>
<dbReference type="Proteomes" id="UP000789342">
    <property type="component" value="Unassembled WGS sequence"/>
</dbReference>
<dbReference type="SUPFAM" id="SSF54060">
    <property type="entry name" value="His-Me finger endonucleases"/>
    <property type="match status" value="1"/>
</dbReference>
<evidence type="ECO:0000256" key="2">
    <source>
        <dbReference type="ARBA" id="ARBA00010052"/>
    </source>
</evidence>
<evidence type="ECO:0000256" key="3">
    <source>
        <dbReference type="ARBA" id="ARBA00022722"/>
    </source>
</evidence>
<evidence type="ECO:0000259" key="12">
    <source>
        <dbReference type="SMART" id="SM00477"/>
    </source>
</evidence>
<feature type="domain" description="DNA/RNA non-specific endonuclease/pyrophosphatase/phosphodiesterase" evidence="13">
    <location>
        <begin position="72"/>
        <end position="247"/>
    </location>
</feature>
<accession>A0A9N9N6G1</accession>
<dbReference type="SMART" id="SM00892">
    <property type="entry name" value="Endonuclease_NS"/>
    <property type="match status" value="1"/>
</dbReference>
<keyword evidence="3 10" id="KW-0540">Nuclease</keyword>
<dbReference type="GO" id="GO:0005634">
    <property type="term" value="C:nucleus"/>
    <property type="evidence" value="ECO:0007669"/>
    <property type="project" value="TreeGrafter"/>
</dbReference>
<evidence type="ECO:0000259" key="13">
    <source>
        <dbReference type="SMART" id="SM00892"/>
    </source>
</evidence>
<proteinExistence type="inferred from homology"/>
<keyword evidence="11" id="KW-0472">Membrane</keyword>
<feature type="active site" description="Proton acceptor" evidence="8">
    <location>
        <position position="139"/>
    </location>
</feature>
<evidence type="ECO:0000256" key="9">
    <source>
        <dbReference type="PIRSR" id="PIRSR640255-2"/>
    </source>
</evidence>
<evidence type="ECO:0000256" key="4">
    <source>
        <dbReference type="ARBA" id="ARBA00022723"/>
    </source>
</evidence>
<evidence type="ECO:0000256" key="5">
    <source>
        <dbReference type="ARBA" id="ARBA00022759"/>
    </source>
</evidence>
<dbReference type="InterPro" id="IPR044929">
    <property type="entry name" value="DNA/RNA_non-sp_Endonuclease_sf"/>
</dbReference>
<dbReference type="InterPro" id="IPR018524">
    <property type="entry name" value="DNA/RNA_endonuclease_AS"/>
</dbReference>
<keyword evidence="11" id="KW-0812">Transmembrane</keyword>
<reference evidence="14" key="1">
    <citation type="submission" date="2021-06" db="EMBL/GenBank/DDBJ databases">
        <authorList>
            <person name="Kallberg Y."/>
            <person name="Tangrot J."/>
            <person name="Rosling A."/>
        </authorList>
    </citation>
    <scope>NUCLEOTIDE SEQUENCE</scope>
    <source>
        <strain evidence="14">CL551</strain>
    </source>
</reference>
<dbReference type="GO" id="GO:0046872">
    <property type="term" value="F:metal ion binding"/>
    <property type="evidence" value="ECO:0007669"/>
    <property type="project" value="UniProtKB-KW"/>
</dbReference>
<dbReference type="PANTHER" id="PTHR13966:SF5">
    <property type="entry name" value="ENDONUCLEASE G, MITOCHONDRIAL"/>
    <property type="match status" value="1"/>
</dbReference>
<dbReference type="InterPro" id="IPR020821">
    <property type="entry name" value="ENPP1-3/EXOG-like_nuc-like"/>
</dbReference>
<feature type="domain" description="ENPP1-3/EXOG-like endonuclease/phosphodiesterase" evidence="12">
    <location>
        <begin position="73"/>
        <end position="247"/>
    </location>
</feature>
<dbReference type="OrthoDB" id="5418055at2759"/>
<evidence type="ECO:0000256" key="8">
    <source>
        <dbReference type="PIRSR" id="PIRSR640255-1"/>
    </source>
</evidence>
<dbReference type="GO" id="GO:0000014">
    <property type="term" value="F:single-stranded DNA endodeoxyribonuclease activity"/>
    <property type="evidence" value="ECO:0007669"/>
    <property type="project" value="TreeGrafter"/>
</dbReference>
<keyword evidence="15" id="KW-1185">Reference proteome</keyword>
<comment type="caution">
    <text evidence="14">The sequence shown here is derived from an EMBL/GenBank/DDBJ whole genome shotgun (WGS) entry which is preliminary data.</text>
</comment>
<dbReference type="GO" id="GO:0005743">
    <property type="term" value="C:mitochondrial inner membrane"/>
    <property type="evidence" value="ECO:0007669"/>
    <property type="project" value="TreeGrafter"/>
</dbReference>
<dbReference type="InterPro" id="IPR040255">
    <property type="entry name" value="Non-specific_endonuclease"/>
</dbReference>
<dbReference type="InterPro" id="IPR001604">
    <property type="entry name" value="Endo_G_ENPP1-like_dom"/>
</dbReference>
<evidence type="ECO:0000313" key="14">
    <source>
        <dbReference type="EMBL" id="CAG8706476.1"/>
    </source>
</evidence>
<evidence type="ECO:0000256" key="1">
    <source>
        <dbReference type="ARBA" id="ARBA00001946"/>
    </source>
</evidence>
<evidence type="ECO:0000256" key="11">
    <source>
        <dbReference type="SAM" id="Phobius"/>
    </source>
</evidence>
<dbReference type="AlphaFoldDB" id="A0A9N9N6G1"/>